<gene>
    <name evidence="4" type="ORF">Kpol_1072p5</name>
</gene>
<dbReference type="PhylomeDB" id="A7TKM3"/>
<dbReference type="GO" id="GO:0007064">
    <property type="term" value="P:mitotic sister chromatid cohesion"/>
    <property type="evidence" value="ECO:0007669"/>
    <property type="project" value="TreeGrafter"/>
</dbReference>
<dbReference type="HOGENOM" id="CLU_013985_5_3_1"/>
<dbReference type="Proteomes" id="UP000000267">
    <property type="component" value="Unassembled WGS sequence"/>
</dbReference>
<dbReference type="KEGG" id="vpo:Kpol_1072p5"/>
<dbReference type="CDD" id="cd04301">
    <property type="entry name" value="NAT_SF"/>
    <property type="match status" value="1"/>
</dbReference>
<evidence type="ECO:0000313" key="5">
    <source>
        <dbReference type="Proteomes" id="UP000000267"/>
    </source>
</evidence>
<dbReference type="PROSITE" id="PS51186">
    <property type="entry name" value="GNAT"/>
    <property type="match status" value="1"/>
</dbReference>
<sequence length="162" mass="18426">MSYNNITLGNVNANNVGTLAIIVNSTLPITYPDTFFNEVLTSDRGTFYSKIAYFNEIPVGSIKAKLIQNSKSRISSTGIYIEFITVLEHYQNKGIGKILLQYIEDECKRSYQHSIYIHVAVDNTNAITWYEKNDFKREGDILKGYYKDTTGSPDAYILKKNV</sequence>
<keyword evidence="5" id="KW-1185">Reference proteome</keyword>
<dbReference type="RefSeq" id="XP_001644993.1">
    <property type="nucleotide sequence ID" value="XM_001644943.1"/>
</dbReference>
<proteinExistence type="predicted"/>
<dbReference type="Pfam" id="PF00583">
    <property type="entry name" value="Acetyltransf_1"/>
    <property type="match status" value="1"/>
</dbReference>
<feature type="domain" description="N-acetyltransferase" evidence="3">
    <location>
        <begin position="6"/>
        <end position="162"/>
    </location>
</feature>
<dbReference type="Gene3D" id="3.40.630.30">
    <property type="match status" value="1"/>
</dbReference>
<evidence type="ECO:0000259" key="3">
    <source>
        <dbReference type="PROSITE" id="PS51186"/>
    </source>
</evidence>
<dbReference type="InterPro" id="IPR016181">
    <property type="entry name" value="Acyl_CoA_acyltransferase"/>
</dbReference>
<name>A7TKM3_VANPO</name>
<dbReference type="eggNOG" id="KOG3138">
    <property type="taxonomic scope" value="Eukaryota"/>
</dbReference>
<evidence type="ECO:0000313" key="4">
    <source>
        <dbReference type="EMBL" id="EDO17135.1"/>
    </source>
</evidence>
<dbReference type="PANTHER" id="PTHR42919">
    <property type="entry name" value="N-ALPHA-ACETYLTRANSFERASE"/>
    <property type="match status" value="1"/>
</dbReference>
<dbReference type="GeneID" id="5545332"/>
<dbReference type="PANTHER" id="PTHR42919:SF8">
    <property type="entry name" value="N-ALPHA-ACETYLTRANSFERASE 50"/>
    <property type="match status" value="1"/>
</dbReference>
<dbReference type="InterPro" id="IPR000182">
    <property type="entry name" value="GNAT_dom"/>
</dbReference>
<reference evidence="4 5" key="1">
    <citation type="journal article" date="2007" name="Proc. Natl. Acad. Sci. U.S.A.">
        <title>Independent sorting-out of thousands of duplicated gene pairs in two yeast species descended from a whole-genome duplication.</title>
        <authorList>
            <person name="Scannell D.R."/>
            <person name="Frank A.C."/>
            <person name="Conant G.C."/>
            <person name="Byrne K.P."/>
            <person name="Woolfit M."/>
            <person name="Wolfe K.H."/>
        </authorList>
    </citation>
    <scope>NUCLEOTIDE SEQUENCE [LARGE SCALE GENOMIC DNA]</scope>
    <source>
        <strain evidence="5">ATCC 22028 / DSM 70294 / BCRC 21397 / CBS 2163 / NBRC 10782 / NRRL Y-8283 / UCD 57-17</strain>
    </source>
</reference>
<evidence type="ECO:0000256" key="2">
    <source>
        <dbReference type="ARBA" id="ARBA00023315"/>
    </source>
</evidence>
<keyword evidence="1" id="KW-0808">Transferase</keyword>
<keyword evidence="2" id="KW-0012">Acyltransferase</keyword>
<dbReference type="STRING" id="436907.A7TKM3"/>
<dbReference type="FunCoup" id="A7TKM3">
    <property type="interactions" value="70"/>
</dbReference>
<dbReference type="SUPFAM" id="SSF55729">
    <property type="entry name" value="Acyl-CoA N-acyltransferases (Nat)"/>
    <property type="match status" value="1"/>
</dbReference>
<dbReference type="InParanoid" id="A7TKM3"/>
<dbReference type="OrthoDB" id="47374at2759"/>
<dbReference type="GO" id="GO:0016747">
    <property type="term" value="F:acyltransferase activity, transferring groups other than amino-acyl groups"/>
    <property type="evidence" value="ECO:0007669"/>
    <property type="project" value="InterPro"/>
</dbReference>
<dbReference type="GO" id="GO:0031415">
    <property type="term" value="C:NatA complex"/>
    <property type="evidence" value="ECO:0007669"/>
    <property type="project" value="TreeGrafter"/>
</dbReference>
<evidence type="ECO:0000256" key="1">
    <source>
        <dbReference type="ARBA" id="ARBA00022679"/>
    </source>
</evidence>
<dbReference type="OMA" id="EYAGAIC"/>
<protein>
    <recommendedName>
        <fullName evidence="3">N-acetyltransferase domain-containing protein</fullName>
    </recommendedName>
</protein>
<dbReference type="InterPro" id="IPR051556">
    <property type="entry name" value="N-term/lysine_N-AcTrnsfr"/>
</dbReference>
<dbReference type="EMBL" id="DS480409">
    <property type="protein sequence ID" value="EDO17135.1"/>
    <property type="molecule type" value="Genomic_DNA"/>
</dbReference>
<dbReference type="AlphaFoldDB" id="A7TKM3"/>
<accession>A7TKM3</accession>
<organism evidence="5">
    <name type="scientific">Vanderwaltozyma polyspora (strain ATCC 22028 / DSM 70294 / BCRC 21397 / CBS 2163 / NBRC 10782 / NRRL Y-8283 / UCD 57-17)</name>
    <name type="common">Kluyveromyces polysporus</name>
    <dbReference type="NCBI Taxonomy" id="436907"/>
    <lineage>
        <taxon>Eukaryota</taxon>
        <taxon>Fungi</taxon>
        <taxon>Dikarya</taxon>
        <taxon>Ascomycota</taxon>
        <taxon>Saccharomycotina</taxon>
        <taxon>Saccharomycetes</taxon>
        <taxon>Saccharomycetales</taxon>
        <taxon>Saccharomycetaceae</taxon>
        <taxon>Vanderwaltozyma</taxon>
    </lineage>
</organism>